<keyword evidence="1" id="KW-0696">RNA-directed RNA polymerase</keyword>
<keyword evidence="1" id="KW-0548">Nucleotidyltransferase</keyword>
<comment type="similarity">
    <text evidence="1">Belongs to the RdRP family.</text>
</comment>
<evidence type="ECO:0000313" key="4">
    <source>
        <dbReference type="EMBL" id="KLT46567.1"/>
    </source>
</evidence>
<evidence type="ECO:0000259" key="3">
    <source>
        <dbReference type="Pfam" id="PF05183"/>
    </source>
</evidence>
<dbReference type="EMBL" id="KQ087177">
    <property type="protein sequence ID" value="KLT46567.1"/>
    <property type="molecule type" value="Genomic_DNA"/>
</dbReference>
<dbReference type="GO" id="GO:0003968">
    <property type="term" value="F:RNA-directed RNA polymerase activity"/>
    <property type="evidence" value="ECO:0007669"/>
    <property type="project" value="UniProtKB-KW"/>
</dbReference>
<dbReference type="Pfam" id="PF05183">
    <property type="entry name" value="RdRP"/>
    <property type="match status" value="1"/>
</dbReference>
<evidence type="ECO:0000313" key="5">
    <source>
        <dbReference type="Proteomes" id="UP000053611"/>
    </source>
</evidence>
<dbReference type="PANTHER" id="PTHR23079:SF55">
    <property type="entry name" value="RNA-DIRECTED RNA POLYMERASE"/>
    <property type="match status" value="1"/>
</dbReference>
<protein>
    <recommendedName>
        <fullName evidence="1">RNA-dependent RNA polymerase</fullName>
        <ecNumber evidence="1">2.7.7.48</ecNumber>
    </recommendedName>
</protein>
<dbReference type="PANTHER" id="PTHR23079">
    <property type="entry name" value="RNA-DEPENDENT RNA POLYMERASE"/>
    <property type="match status" value="1"/>
</dbReference>
<feature type="domain" description="RDRP core" evidence="3">
    <location>
        <begin position="120"/>
        <end position="760"/>
    </location>
</feature>
<feature type="region of interest" description="Disordered" evidence="2">
    <location>
        <begin position="895"/>
        <end position="915"/>
    </location>
</feature>
<gene>
    <name evidence="4" type="ORF">CC85DRAFT_6079</name>
</gene>
<dbReference type="Proteomes" id="UP000053611">
    <property type="component" value="Unassembled WGS sequence"/>
</dbReference>
<dbReference type="RefSeq" id="XP_018283058.1">
    <property type="nucleotide sequence ID" value="XM_018427291.1"/>
</dbReference>
<reference evidence="4 5" key="1">
    <citation type="submission" date="2015-03" db="EMBL/GenBank/DDBJ databases">
        <title>Genomics and transcriptomics of the oil-accumulating basidiomycete yeast T. oleaginosus allow insights into substrate utilization and the diverse evolutionary trajectories of mating systems in fungi.</title>
        <authorList>
            <consortium name="DOE Joint Genome Institute"/>
            <person name="Kourist R."/>
            <person name="Kracht O."/>
            <person name="Bracharz F."/>
            <person name="Lipzen A."/>
            <person name="Nolan M."/>
            <person name="Ohm R."/>
            <person name="Grigoriev I."/>
            <person name="Sun S."/>
            <person name="Heitman J."/>
            <person name="Bruck T."/>
            <person name="Nowrousian M."/>
        </authorList>
    </citation>
    <scope>NUCLEOTIDE SEQUENCE [LARGE SCALE GENOMIC DNA]</scope>
    <source>
        <strain evidence="4 5">IBC0246</strain>
    </source>
</reference>
<proteinExistence type="inferred from homology"/>
<evidence type="ECO:0000256" key="1">
    <source>
        <dbReference type="RuleBase" id="RU363098"/>
    </source>
</evidence>
<dbReference type="EC" id="2.7.7.48" evidence="1"/>
<dbReference type="OrthoDB" id="10055769at2759"/>
<sequence>MNDITPGDIVQLKGPVMDAMHRIPAVVRSVCCRADPMGGDVPLGFSRRIAAWAEMDREESVIMDNSKTFDGVFNTSAEWPYGGRLVYALGIQYNKDRHRAGESLDALSSPFSFDLLPVTSPSTSTRLARRFGSRRILTLRCKNVPRRNGAREKLFTLFRGRALVLFGRVFRVMWIGPDSEKAIAIQTNEVPPCGTALAEPPMPSFLNIILGFNSLDAKRSQAMAKWASRIQLIQSDSVPAAIVDAAKIIVVRDLTCDGAGSQPGTTQILTDGCGLMSAALALRIKQHPSFTYLPALPSAIQMRLGGAKGVLVVMSPQEQNVYPGIDVVLRDSMVKSHPSARFEHDPSNFTLDILKVDGLRIGSTLSSEPAIVMAHNGVPQEVLVGKARRSIAEIGEAFAAAPHDDEDEVSATARLLLSVYRSGGVGTEQRKREVLRRGQSCKVAGLVSRQVDADDEMDDTDDGDDGKDLSPAEILYRIIRSGIQPTADEGGCVYAATQLRQLVSTLTLRAACEYRIPIEQSLSALMVPDTAGVLAPDEIFVAFGQEQPLNPLDCRRMTFLEGDCLAYRSPCKLPTDVRKFRAVVHPALLHLRDCIVFSAHTALCGQSPASFLGGGDYDGDVATVIWDPDIVEPFSNAPDHMAVEPPGFEKANFAKEIVTADQFLKALDGKEDSVIAANLQHFLLGHLLDEQLTGQYSEMHACAAYTRGVEHPETLRLARMFCQVLDSRKSGLSVLPAVKRQDMQKFSHKVAWRTEKMKAKGKDEYLNDDTWEAVRPHHLPPFIMDEISAQAQAARLEVLRDFPGPNFPGRKRELIPLAGMYKDASLMADKCPAIAEQLRLVERHVKWACDVFPLIFHWKNLDLIQHYADTVHRSVPSAASDGNLSRQSSTVSLATTASYASRDSGPGKGRRIPPSITRARLRELRRIWRDGLRPADVHDLVVYRHERTLAELKVSYAVYLSNAEGRSVVVPFHVDLETICNMAAEARGPTAAMPATTAALFRPRH</sequence>
<accession>A0A0J0XZU3</accession>
<name>A0A0J0XZU3_9TREE</name>
<organism evidence="4 5">
    <name type="scientific">Cutaneotrichosporon oleaginosum</name>
    <dbReference type="NCBI Taxonomy" id="879819"/>
    <lineage>
        <taxon>Eukaryota</taxon>
        <taxon>Fungi</taxon>
        <taxon>Dikarya</taxon>
        <taxon>Basidiomycota</taxon>
        <taxon>Agaricomycotina</taxon>
        <taxon>Tremellomycetes</taxon>
        <taxon>Trichosporonales</taxon>
        <taxon>Trichosporonaceae</taxon>
        <taxon>Cutaneotrichosporon</taxon>
    </lineage>
</organism>
<dbReference type="GeneID" id="28987894"/>
<comment type="catalytic activity">
    <reaction evidence="1">
        <text>RNA(n) + a ribonucleoside 5'-triphosphate = RNA(n+1) + diphosphate</text>
        <dbReference type="Rhea" id="RHEA:21248"/>
        <dbReference type="Rhea" id="RHEA-COMP:14527"/>
        <dbReference type="Rhea" id="RHEA-COMP:17342"/>
        <dbReference type="ChEBI" id="CHEBI:33019"/>
        <dbReference type="ChEBI" id="CHEBI:61557"/>
        <dbReference type="ChEBI" id="CHEBI:140395"/>
        <dbReference type="EC" id="2.7.7.48"/>
    </reaction>
</comment>
<dbReference type="GO" id="GO:0003723">
    <property type="term" value="F:RNA binding"/>
    <property type="evidence" value="ECO:0007669"/>
    <property type="project" value="UniProtKB-KW"/>
</dbReference>
<dbReference type="InterPro" id="IPR007855">
    <property type="entry name" value="RDRP"/>
</dbReference>
<keyword evidence="1" id="KW-0694">RNA-binding</keyword>
<evidence type="ECO:0000256" key="2">
    <source>
        <dbReference type="SAM" id="MobiDB-lite"/>
    </source>
</evidence>
<keyword evidence="5" id="KW-1185">Reference proteome</keyword>
<dbReference type="GO" id="GO:0031380">
    <property type="term" value="C:nuclear RNA-directed RNA polymerase complex"/>
    <property type="evidence" value="ECO:0007669"/>
    <property type="project" value="TreeGrafter"/>
</dbReference>
<dbReference type="InterPro" id="IPR057596">
    <property type="entry name" value="RDRP_core"/>
</dbReference>
<dbReference type="GO" id="GO:0030422">
    <property type="term" value="P:siRNA processing"/>
    <property type="evidence" value="ECO:0007669"/>
    <property type="project" value="TreeGrafter"/>
</dbReference>
<keyword evidence="1" id="KW-0808">Transferase</keyword>
<dbReference type="AlphaFoldDB" id="A0A0J0XZU3"/>
<dbReference type="STRING" id="879819.A0A0J0XZU3"/>